<dbReference type="Proteomes" id="UP000189674">
    <property type="component" value="Chromosome"/>
</dbReference>
<evidence type="ECO:0000256" key="1">
    <source>
        <dbReference type="ARBA" id="ARBA00022729"/>
    </source>
</evidence>
<keyword evidence="3" id="KW-0449">Lipoprotein</keyword>
<evidence type="ECO:0000259" key="2">
    <source>
        <dbReference type="Pfam" id="PF13525"/>
    </source>
</evidence>
<dbReference type="InterPro" id="IPR019734">
    <property type="entry name" value="TPR_rpt"/>
</dbReference>
<feature type="domain" description="Outer membrane lipoprotein BamD-like" evidence="2">
    <location>
        <begin position="246"/>
        <end position="308"/>
    </location>
</feature>
<accession>A0A1U9NI46</accession>
<dbReference type="AlphaFoldDB" id="A0A1U9NI46"/>
<dbReference type="Pfam" id="PF13174">
    <property type="entry name" value="TPR_6"/>
    <property type="match status" value="1"/>
</dbReference>
<dbReference type="OrthoDB" id="274477at2"/>
<proteinExistence type="predicted"/>
<dbReference type="Pfam" id="PF13525">
    <property type="entry name" value="YfiO"/>
    <property type="match status" value="1"/>
</dbReference>
<keyword evidence="4" id="KW-1185">Reference proteome</keyword>
<reference evidence="4" key="1">
    <citation type="submission" date="2017-02" db="EMBL/GenBank/DDBJ databases">
        <title>Comparative genomics and description of representatives of a novel lineage of planctomycetes thriving in anoxic sediments.</title>
        <authorList>
            <person name="Spring S."/>
            <person name="Bunk B."/>
            <person name="Sproer C."/>
        </authorList>
    </citation>
    <scope>NUCLEOTIDE SEQUENCE [LARGE SCALE GENOMIC DNA]</scope>
    <source>
        <strain evidence="4">ST-NAGAB-D1</strain>
    </source>
</reference>
<protein>
    <submittedName>
        <fullName evidence="3">Outer membrane assembly lipoprotein YfiO</fullName>
    </submittedName>
</protein>
<dbReference type="STRING" id="1936003.STSP2_00329"/>
<dbReference type="KEGG" id="alus:STSP2_00329"/>
<evidence type="ECO:0000313" key="4">
    <source>
        <dbReference type="Proteomes" id="UP000189674"/>
    </source>
</evidence>
<organism evidence="3 4">
    <name type="scientific">Anaerohalosphaera lusitana</name>
    <dbReference type="NCBI Taxonomy" id="1936003"/>
    <lineage>
        <taxon>Bacteria</taxon>
        <taxon>Pseudomonadati</taxon>
        <taxon>Planctomycetota</taxon>
        <taxon>Phycisphaerae</taxon>
        <taxon>Sedimentisphaerales</taxon>
        <taxon>Anaerohalosphaeraceae</taxon>
        <taxon>Anaerohalosphaera</taxon>
    </lineage>
</organism>
<dbReference type="EMBL" id="CP019791">
    <property type="protein sequence ID" value="AQT67186.1"/>
    <property type="molecule type" value="Genomic_DNA"/>
</dbReference>
<dbReference type="InterPro" id="IPR039565">
    <property type="entry name" value="BamD-like"/>
</dbReference>
<dbReference type="InterPro" id="IPR011990">
    <property type="entry name" value="TPR-like_helical_dom_sf"/>
</dbReference>
<name>A0A1U9NI46_9BACT</name>
<gene>
    <name evidence="3" type="ORF">STSP2_00329</name>
</gene>
<dbReference type="RefSeq" id="WP_146659219.1">
    <property type="nucleotide sequence ID" value="NZ_CP019791.1"/>
</dbReference>
<keyword evidence="1" id="KW-0732">Signal</keyword>
<sequence length="360" mass="40760" precursor="true">MKIKDLRRFIIAVLTLAALTCALTETGRADTWRLNPKGEWDNLVDTPEGSQMMEVANAKKLIARGKTKEAKEALLQLRQEVTELQGPDLDAFIDAELQYADGNYDKAAQLYKAFLEDYPDSWLYESALRRTYQIATAYLYGRKRPVLKVFKLSAYEEGADLMHHIADLAGDAPIAKDALTEIAVAAEKRGEYLEAYQAWAEVSATWPTGELGQKALLGMARSLHSSYQGPGYDTTSLVSARTYYVNYKLRYPEAAEENNVQQQIELIDEQLAYKQYKIGEYYVRAEKTQAANLYFQAVIDTWPDTKSAVLAQKQLSPGDDPSVEVKKDWKRKTFEGVEDLLDEWYGLHKIFPELPAPESL</sequence>
<dbReference type="Gene3D" id="1.25.40.10">
    <property type="entry name" value="Tetratricopeptide repeat domain"/>
    <property type="match status" value="2"/>
</dbReference>
<evidence type="ECO:0000313" key="3">
    <source>
        <dbReference type="EMBL" id="AQT67186.1"/>
    </source>
</evidence>